<dbReference type="OrthoDB" id="6428749at2759"/>
<gene>
    <name evidence="1" type="ORF">ONB1V03_LOCUS8701</name>
</gene>
<dbReference type="AlphaFoldDB" id="A0A7R9M456"/>
<organism evidence="1">
    <name type="scientific">Oppiella nova</name>
    <dbReference type="NCBI Taxonomy" id="334625"/>
    <lineage>
        <taxon>Eukaryota</taxon>
        <taxon>Metazoa</taxon>
        <taxon>Ecdysozoa</taxon>
        <taxon>Arthropoda</taxon>
        <taxon>Chelicerata</taxon>
        <taxon>Arachnida</taxon>
        <taxon>Acari</taxon>
        <taxon>Acariformes</taxon>
        <taxon>Sarcoptiformes</taxon>
        <taxon>Oribatida</taxon>
        <taxon>Brachypylina</taxon>
        <taxon>Oppioidea</taxon>
        <taxon>Oppiidae</taxon>
        <taxon>Oppiella</taxon>
    </lineage>
</organism>
<evidence type="ECO:0000313" key="1">
    <source>
        <dbReference type="EMBL" id="CAD7652034.1"/>
    </source>
</evidence>
<dbReference type="EMBL" id="CAJPVJ010005088">
    <property type="protein sequence ID" value="CAG2169221.1"/>
    <property type="molecule type" value="Genomic_DNA"/>
</dbReference>
<accession>A0A7R9M456</accession>
<dbReference type="Proteomes" id="UP000728032">
    <property type="component" value="Unassembled WGS sequence"/>
</dbReference>
<feature type="non-terminal residue" evidence="1">
    <location>
        <position position="207"/>
    </location>
</feature>
<dbReference type="EMBL" id="OC919913">
    <property type="protein sequence ID" value="CAD7652034.1"/>
    <property type="molecule type" value="Genomic_DNA"/>
</dbReference>
<proteinExistence type="predicted"/>
<protein>
    <submittedName>
        <fullName evidence="1">Uncharacterized protein</fullName>
    </submittedName>
</protein>
<sequence length="207" mass="24257">MFQKICEFEQQILQSIAQGRHLVNETLNNKSTKPDPLTTLWSSTALVLSQYVEKRRMVYTRDGWSVMMKKLTNLEFKLEIGDEKYMPAYFGHPINKCQNWGKCGDRVDRRQKLFKIELKEVMNKMDHKSKEYKNFFINNINSGQNSETESLKDIELGFIKDMFVVMSVFFGFITLLKCETLVKVYIRRCIEVQPHLNAIIGTSYESA</sequence>
<name>A0A7R9M456_9ACAR</name>
<reference evidence="1" key="1">
    <citation type="submission" date="2020-11" db="EMBL/GenBank/DDBJ databases">
        <authorList>
            <person name="Tran Van P."/>
        </authorList>
    </citation>
    <scope>NUCLEOTIDE SEQUENCE</scope>
</reference>
<keyword evidence="2" id="KW-1185">Reference proteome</keyword>
<evidence type="ECO:0000313" key="2">
    <source>
        <dbReference type="Proteomes" id="UP000728032"/>
    </source>
</evidence>